<feature type="transmembrane region" description="Helical" evidence="1">
    <location>
        <begin position="39"/>
        <end position="60"/>
    </location>
</feature>
<keyword evidence="1" id="KW-0812">Transmembrane</keyword>
<dbReference type="Proteomes" id="UP000306918">
    <property type="component" value="Unassembled WGS sequence"/>
</dbReference>
<dbReference type="AlphaFoldDB" id="A0A4S8HV37"/>
<evidence type="ECO:0000313" key="2">
    <source>
        <dbReference type="EMBL" id="THU39440.1"/>
    </source>
</evidence>
<reference evidence="2 3" key="1">
    <citation type="submission" date="2019-04" db="EMBL/GenBank/DDBJ databases">
        <title>Niastella caeni sp. nov., isolated from activated sludge.</title>
        <authorList>
            <person name="Sheng M."/>
        </authorList>
    </citation>
    <scope>NUCLEOTIDE SEQUENCE [LARGE SCALE GENOMIC DNA]</scope>
    <source>
        <strain evidence="2 3">HX-2-15</strain>
    </source>
</reference>
<sequence length="147" mass="17238">MDWLIAFFESLNLYSSQNGLGEHLQGLDVQCNDYTGKSIYYMVFIWMFTVNSLVIINYYYGLFNRRPFNRWWWWLINVLTGTAIIFTVAFMYPNNDLITGNYCKDLQISELDCVGFGLTAAIYSFIWCCLLTLLIKWKSSVNKKVPV</sequence>
<dbReference type="OrthoDB" id="672208at2"/>
<dbReference type="EMBL" id="STFF01000003">
    <property type="protein sequence ID" value="THU39440.1"/>
    <property type="molecule type" value="Genomic_DNA"/>
</dbReference>
<keyword evidence="1" id="KW-1133">Transmembrane helix</keyword>
<dbReference type="RefSeq" id="WP_136577572.1">
    <property type="nucleotide sequence ID" value="NZ_STFF01000003.1"/>
</dbReference>
<proteinExistence type="predicted"/>
<keyword evidence="3" id="KW-1185">Reference proteome</keyword>
<evidence type="ECO:0000313" key="3">
    <source>
        <dbReference type="Proteomes" id="UP000306918"/>
    </source>
</evidence>
<feature type="transmembrane region" description="Helical" evidence="1">
    <location>
        <begin position="72"/>
        <end position="92"/>
    </location>
</feature>
<protein>
    <submittedName>
        <fullName evidence="2">Uncharacterized protein</fullName>
    </submittedName>
</protein>
<keyword evidence="1" id="KW-0472">Membrane</keyword>
<organism evidence="2 3">
    <name type="scientific">Niastella caeni</name>
    <dbReference type="NCBI Taxonomy" id="2569763"/>
    <lineage>
        <taxon>Bacteria</taxon>
        <taxon>Pseudomonadati</taxon>
        <taxon>Bacteroidota</taxon>
        <taxon>Chitinophagia</taxon>
        <taxon>Chitinophagales</taxon>
        <taxon>Chitinophagaceae</taxon>
        <taxon>Niastella</taxon>
    </lineage>
</organism>
<evidence type="ECO:0000256" key="1">
    <source>
        <dbReference type="SAM" id="Phobius"/>
    </source>
</evidence>
<gene>
    <name evidence="2" type="ORF">FAM09_13120</name>
</gene>
<comment type="caution">
    <text evidence="2">The sequence shown here is derived from an EMBL/GenBank/DDBJ whole genome shotgun (WGS) entry which is preliminary data.</text>
</comment>
<name>A0A4S8HV37_9BACT</name>
<feature type="transmembrane region" description="Helical" evidence="1">
    <location>
        <begin position="114"/>
        <end position="135"/>
    </location>
</feature>
<accession>A0A4S8HV37</accession>